<feature type="compositionally biased region" description="Low complexity" evidence="7">
    <location>
        <begin position="246"/>
        <end position="257"/>
    </location>
</feature>
<dbReference type="SMART" id="SM00154">
    <property type="entry name" value="ZnF_AN1"/>
    <property type="match status" value="1"/>
</dbReference>
<keyword evidence="2 6" id="KW-0863">Zinc-finger</keyword>
<keyword evidence="3" id="KW-0862">Zinc</keyword>
<evidence type="ECO:0000259" key="8">
    <source>
        <dbReference type="PROSITE" id="PS51039"/>
    </source>
</evidence>
<feature type="compositionally biased region" description="Basic residues" evidence="7">
    <location>
        <begin position="1"/>
        <end position="20"/>
    </location>
</feature>
<sequence>SVGLRRRRLPRARPSRRLGRGVRLGEGAERPLSGQRSLRGGGGDYGASGGPGRHSRPLRLHCRRGLRVPPHPAPDPPAPPHGTAPWLGGGGESRQGCQISPARTAQPLLRSSPPSPRRAPPPPQAEWCGPPPADPPGIPARSSGLAPACAPAPSPSPRPAPPAAAAAASASSEGGSGPAAVASELRRRRRRRAPWETPGASAAKRPACRLAVPAASGDFQKKQPDDDSTPSTSNSQSDLFSEETTSDNNNTSVTTPTLSPSQQSLPTELNVTSPSTEECGPCTDTAHVSLITPTKRSCGADSQSENEASPVKRPRLVENPERPEESGRSKQKSRRRCFQCQTKLELVQQELGSCRCGYVFCMLHRLPEQHDCTFDHMGRGREEAIMKMVKLDRKVGRSCQRIGEGCS</sequence>
<name>A0A8C6GWT5_MUSSI</name>
<dbReference type="InterPro" id="IPR050652">
    <property type="entry name" value="AN1_A20_ZnFinger"/>
</dbReference>
<feature type="compositionally biased region" description="Pro residues" evidence="7">
    <location>
        <begin position="69"/>
        <end position="82"/>
    </location>
</feature>
<dbReference type="FunFam" id="4.10.1110.10:FF:000011">
    <property type="entry name" value="AN1-type zinc finger protein 3"/>
    <property type="match status" value="1"/>
</dbReference>
<feature type="compositionally biased region" description="Polar residues" evidence="7">
    <location>
        <begin position="258"/>
        <end position="276"/>
    </location>
</feature>
<dbReference type="GeneTree" id="ENSGT00390000014679"/>
<dbReference type="PANTHER" id="PTHR10634:SF67">
    <property type="entry name" value="AN1-TYPE ZINC FINGER PROTEIN 3"/>
    <property type="match status" value="1"/>
</dbReference>
<feature type="compositionally biased region" description="Low complexity" evidence="7">
    <location>
        <begin position="229"/>
        <end position="239"/>
    </location>
</feature>
<feature type="region of interest" description="Disordered" evidence="7">
    <location>
        <begin position="1"/>
        <end position="331"/>
    </location>
</feature>
<keyword evidence="1" id="KW-0479">Metal-binding</keyword>
<feature type="compositionally biased region" description="Low complexity" evidence="7">
    <location>
        <begin position="139"/>
        <end position="149"/>
    </location>
</feature>
<evidence type="ECO:0000256" key="5">
    <source>
        <dbReference type="ARBA" id="ARBA00076618"/>
    </source>
</evidence>
<dbReference type="SUPFAM" id="SSF118310">
    <property type="entry name" value="AN1-like Zinc finger"/>
    <property type="match status" value="1"/>
</dbReference>
<dbReference type="AlphaFoldDB" id="A0A8C6GWT5"/>
<dbReference type="Gene3D" id="4.10.1110.10">
    <property type="entry name" value="AN1-like Zinc finger"/>
    <property type="match status" value="1"/>
</dbReference>
<feature type="compositionally biased region" description="Polar residues" evidence="7">
    <location>
        <begin position="291"/>
        <end position="307"/>
    </location>
</feature>
<dbReference type="PANTHER" id="PTHR10634">
    <property type="entry name" value="AN1-TYPE ZINC FINGER PROTEIN"/>
    <property type="match status" value="1"/>
</dbReference>
<feature type="compositionally biased region" description="Pro residues" evidence="7">
    <location>
        <begin position="150"/>
        <end position="162"/>
    </location>
</feature>
<evidence type="ECO:0000256" key="6">
    <source>
        <dbReference type="PROSITE-ProRule" id="PRU00449"/>
    </source>
</evidence>
<evidence type="ECO:0000256" key="7">
    <source>
        <dbReference type="SAM" id="MobiDB-lite"/>
    </source>
</evidence>
<evidence type="ECO:0000256" key="1">
    <source>
        <dbReference type="ARBA" id="ARBA00022723"/>
    </source>
</evidence>
<feature type="compositionally biased region" description="Basic residues" evidence="7">
    <location>
        <begin position="53"/>
        <end position="66"/>
    </location>
</feature>
<dbReference type="Proteomes" id="UP000694415">
    <property type="component" value="Unplaced"/>
</dbReference>
<dbReference type="Ensembl" id="ENSMSIT00000015992.1">
    <property type="protein sequence ID" value="ENSMSIP00000012607.1"/>
    <property type="gene ID" value="ENSMSIG00000010941.1"/>
</dbReference>
<feature type="compositionally biased region" description="Pro residues" evidence="7">
    <location>
        <begin position="113"/>
        <end position="138"/>
    </location>
</feature>
<organism evidence="9 10">
    <name type="scientific">Mus spicilegus</name>
    <name type="common">Mound-building mouse</name>
    <dbReference type="NCBI Taxonomy" id="10103"/>
    <lineage>
        <taxon>Eukaryota</taxon>
        <taxon>Metazoa</taxon>
        <taxon>Chordata</taxon>
        <taxon>Craniata</taxon>
        <taxon>Vertebrata</taxon>
        <taxon>Euteleostomi</taxon>
        <taxon>Mammalia</taxon>
        <taxon>Eutheria</taxon>
        <taxon>Euarchontoglires</taxon>
        <taxon>Glires</taxon>
        <taxon>Rodentia</taxon>
        <taxon>Myomorpha</taxon>
        <taxon>Muroidea</taxon>
        <taxon>Muridae</taxon>
        <taxon>Murinae</taxon>
        <taxon>Mus</taxon>
        <taxon>Mus</taxon>
    </lineage>
</organism>
<evidence type="ECO:0000313" key="10">
    <source>
        <dbReference type="Proteomes" id="UP000694415"/>
    </source>
</evidence>
<reference evidence="9" key="1">
    <citation type="submission" date="2025-08" db="UniProtKB">
        <authorList>
            <consortium name="Ensembl"/>
        </authorList>
    </citation>
    <scope>IDENTIFICATION</scope>
</reference>
<dbReference type="InterPro" id="IPR000058">
    <property type="entry name" value="Znf_AN1"/>
</dbReference>
<dbReference type="InterPro" id="IPR035896">
    <property type="entry name" value="AN1-like_Znf"/>
</dbReference>
<evidence type="ECO:0000256" key="2">
    <source>
        <dbReference type="ARBA" id="ARBA00022771"/>
    </source>
</evidence>
<evidence type="ECO:0000256" key="4">
    <source>
        <dbReference type="ARBA" id="ARBA00070774"/>
    </source>
</evidence>
<evidence type="ECO:0000256" key="3">
    <source>
        <dbReference type="ARBA" id="ARBA00022833"/>
    </source>
</evidence>
<reference evidence="9" key="2">
    <citation type="submission" date="2025-09" db="UniProtKB">
        <authorList>
            <consortium name="Ensembl"/>
        </authorList>
    </citation>
    <scope>IDENTIFICATION</scope>
</reference>
<feature type="compositionally biased region" description="Basic and acidic residues" evidence="7">
    <location>
        <begin position="315"/>
        <end position="328"/>
    </location>
</feature>
<feature type="domain" description="AN1-type" evidence="8">
    <location>
        <begin position="331"/>
        <end position="380"/>
    </location>
</feature>
<proteinExistence type="predicted"/>
<protein>
    <recommendedName>
        <fullName evidence="4">AN1-type zinc finger protein 3</fullName>
    </recommendedName>
    <alternativeName>
        <fullName evidence="5">Testis-expressed protein 27</fullName>
    </alternativeName>
</protein>
<evidence type="ECO:0000313" key="9">
    <source>
        <dbReference type="Ensembl" id="ENSMSIP00000012607.1"/>
    </source>
</evidence>
<feature type="compositionally biased region" description="Gly residues" evidence="7">
    <location>
        <begin position="39"/>
        <end position="52"/>
    </location>
</feature>
<dbReference type="PROSITE" id="PS51039">
    <property type="entry name" value="ZF_AN1"/>
    <property type="match status" value="1"/>
</dbReference>
<dbReference type="Pfam" id="PF01428">
    <property type="entry name" value="zf-AN1"/>
    <property type="match status" value="1"/>
</dbReference>
<feature type="compositionally biased region" description="Low complexity" evidence="7">
    <location>
        <begin position="163"/>
        <end position="183"/>
    </location>
</feature>
<accession>A0A8C6GWT5</accession>
<dbReference type="GO" id="GO:0008270">
    <property type="term" value="F:zinc ion binding"/>
    <property type="evidence" value="ECO:0007669"/>
    <property type="project" value="UniProtKB-KW"/>
</dbReference>
<keyword evidence="10" id="KW-1185">Reference proteome</keyword>